<dbReference type="RefSeq" id="WP_217471281.1">
    <property type="nucleotide sequence ID" value="NZ_CP020335.1"/>
</dbReference>
<feature type="region of interest" description="Disordered" evidence="1">
    <location>
        <begin position="204"/>
        <end position="229"/>
    </location>
</feature>
<keyword evidence="5" id="KW-1185">Reference proteome</keyword>
<evidence type="ECO:0008006" key="6">
    <source>
        <dbReference type="Google" id="ProtNLM"/>
    </source>
</evidence>
<protein>
    <recommendedName>
        <fullName evidence="6">Transposase</fullName>
    </recommendedName>
</protein>
<dbReference type="Proteomes" id="UP000693715">
    <property type="component" value="Chromosome"/>
</dbReference>
<feature type="compositionally biased region" description="Basic and acidic residues" evidence="1">
    <location>
        <begin position="207"/>
        <end position="220"/>
    </location>
</feature>
<dbReference type="PANTHER" id="PTHR33408">
    <property type="entry name" value="TRANSPOSASE"/>
    <property type="match status" value="1"/>
</dbReference>
<dbReference type="EMBL" id="CP020335">
    <property type="protein sequence ID" value="QXF33150.1"/>
    <property type="molecule type" value="Genomic_DNA"/>
</dbReference>
<evidence type="ECO:0000259" key="3">
    <source>
        <dbReference type="Pfam" id="PF13751"/>
    </source>
</evidence>
<sequence>MTLFIRKREPSLHTGRQFVKAQHLPVLDGSLSLSDYLRQMGERSAFIVTDILDEQDWGPFERHYASTGRAPYSPRSMIGILLYGIMKGHCSLRELERLARLDLGCIFVSQGITPDHASLGRFIYQHQSVLTGSFFKALTLSILHRSHSDGSCLAGDGTVIEAACSHYHLLTQEAISREKNTLTATPATAQTEKRIKQLEQGASVLRRRQENREKKGKDASQLRINPTEPEAVVQKLKRGRGFSTSYKPSVLVNNRRLIVAHTVDPSSETQVMAALLAQNLTISGGHPEKLILDAGYFHDDVIAEAKKHQILLFCAENSDRQRARKIYPKSLFTYDAEQDCYICPAHHQLSLQSTVKATEKTRPYRVYSADNCAGCPQKAGCTKAKGGRKIKRYPEDEGREALRLHMARPESKQILSQRKSLVEPVFSALRGIQRLERFRRKGLSAVKLEFSLHAMAYNLSRAVALILGIIFSLLSIQITGCPKSVIEFNLMLEKVTLTFCDTLYRARNSVTHAPYLLSLNHESIFHKHLVNFHRIMRFSQRQL</sequence>
<reference evidence="4 5" key="1">
    <citation type="submission" date="2017-03" db="EMBL/GenBank/DDBJ databases">
        <title>Genome comparison of Photorhabdus luminescens strain 0813-124 phase variants.</title>
        <authorList>
            <person name="Chien C.-C."/>
            <person name="Chen W.-J."/>
            <person name="Shih M.-C."/>
            <person name="Hsieh F.-C."/>
        </authorList>
    </citation>
    <scope>NUCLEOTIDE SEQUENCE [LARGE SCALE GENOMIC DNA]</scope>
    <source>
        <strain evidence="4 5">0813-124 phase II</strain>
    </source>
</reference>
<evidence type="ECO:0000256" key="1">
    <source>
        <dbReference type="SAM" id="MobiDB-lite"/>
    </source>
</evidence>
<name>A0ABX8LRG8_9GAMM</name>
<dbReference type="InterPro" id="IPR025668">
    <property type="entry name" value="Tnp_DDE_dom"/>
</dbReference>
<gene>
    <name evidence="4" type="ORF">B0X70_08410</name>
</gene>
<dbReference type="Pfam" id="PF13751">
    <property type="entry name" value="DDE_Tnp_1_6"/>
    <property type="match status" value="1"/>
</dbReference>
<dbReference type="PANTHER" id="PTHR33408:SF4">
    <property type="entry name" value="TRANSPOSASE DDE DOMAIN-CONTAINING PROTEIN"/>
    <property type="match status" value="1"/>
</dbReference>
<evidence type="ECO:0000259" key="2">
    <source>
        <dbReference type="Pfam" id="PF05598"/>
    </source>
</evidence>
<dbReference type="Pfam" id="PF05598">
    <property type="entry name" value="DUF772"/>
    <property type="match status" value="1"/>
</dbReference>
<proteinExistence type="predicted"/>
<dbReference type="InterPro" id="IPR008490">
    <property type="entry name" value="Transposase_InsH_N"/>
</dbReference>
<accession>A0ABX8LRG8</accession>
<feature type="domain" description="Transposase InsH N-terminal" evidence="2">
    <location>
        <begin position="56"/>
        <end position="123"/>
    </location>
</feature>
<evidence type="ECO:0000313" key="5">
    <source>
        <dbReference type="Proteomes" id="UP000693715"/>
    </source>
</evidence>
<evidence type="ECO:0000313" key="4">
    <source>
        <dbReference type="EMBL" id="QXF33150.1"/>
    </source>
</evidence>
<organism evidence="4 5">
    <name type="scientific">Photorhabdus akhurstii</name>
    <dbReference type="NCBI Taxonomy" id="171438"/>
    <lineage>
        <taxon>Bacteria</taxon>
        <taxon>Pseudomonadati</taxon>
        <taxon>Pseudomonadota</taxon>
        <taxon>Gammaproteobacteria</taxon>
        <taxon>Enterobacterales</taxon>
        <taxon>Morganellaceae</taxon>
        <taxon>Photorhabdus</taxon>
    </lineage>
</organism>
<feature type="domain" description="Transposase DDE" evidence="3">
    <location>
        <begin position="342"/>
        <end position="461"/>
    </location>
</feature>